<accession>A0ABW3YWT6</accession>
<gene>
    <name evidence="1" type="ORF">ACFQ33_10910</name>
</gene>
<protein>
    <submittedName>
        <fullName evidence="1">Uncharacterized protein</fullName>
    </submittedName>
</protein>
<organism evidence="1 2">
    <name type="scientific">Mycoplana ramosa</name>
    <name type="common">Mycoplana bullata</name>
    <dbReference type="NCBI Taxonomy" id="40837"/>
    <lineage>
        <taxon>Bacteria</taxon>
        <taxon>Pseudomonadati</taxon>
        <taxon>Pseudomonadota</taxon>
        <taxon>Alphaproteobacteria</taxon>
        <taxon>Hyphomicrobiales</taxon>
        <taxon>Rhizobiaceae</taxon>
        <taxon>Mycoplana</taxon>
    </lineage>
</organism>
<dbReference type="Proteomes" id="UP001597173">
    <property type="component" value="Unassembled WGS sequence"/>
</dbReference>
<name>A0ABW3YWT6_MYCRA</name>
<sequence length="131" mass="13889">MKSQCPSEAPVMEESLPAVLMRVVSELHAVADLVERIEPLLGELHPEAGQDGVAERMVVLQGIDLAVQKTRGLAEFISHITADMPGGWAVDVTTALNLVKLADMQKALSSAASRPEAAQPLAKASGDFEAF</sequence>
<evidence type="ECO:0000313" key="1">
    <source>
        <dbReference type="EMBL" id="MFD1328401.1"/>
    </source>
</evidence>
<dbReference type="EMBL" id="JBHTNF010000005">
    <property type="protein sequence ID" value="MFD1328401.1"/>
    <property type="molecule type" value="Genomic_DNA"/>
</dbReference>
<evidence type="ECO:0000313" key="2">
    <source>
        <dbReference type="Proteomes" id="UP001597173"/>
    </source>
</evidence>
<keyword evidence="2" id="KW-1185">Reference proteome</keyword>
<dbReference type="RefSeq" id="WP_374838676.1">
    <property type="nucleotide sequence ID" value="NZ_JBHEEW010000007.1"/>
</dbReference>
<proteinExistence type="predicted"/>
<reference evidence="2" key="1">
    <citation type="journal article" date="2019" name="Int. J. Syst. Evol. Microbiol.">
        <title>The Global Catalogue of Microorganisms (GCM) 10K type strain sequencing project: providing services to taxonomists for standard genome sequencing and annotation.</title>
        <authorList>
            <consortium name="The Broad Institute Genomics Platform"/>
            <consortium name="The Broad Institute Genome Sequencing Center for Infectious Disease"/>
            <person name="Wu L."/>
            <person name="Ma J."/>
        </authorList>
    </citation>
    <scope>NUCLEOTIDE SEQUENCE [LARGE SCALE GENOMIC DNA]</scope>
    <source>
        <strain evidence="2">CCUG 55609</strain>
    </source>
</reference>
<comment type="caution">
    <text evidence="1">The sequence shown here is derived from an EMBL/GenBank/DDBJ whole genome shotgun (WGS) entry which is preliminary data.</text>
</comment>